<evidence type="ECO:0000256" key="3">
    <source>
        <dbReference type="ARBA" id="ARBA00022729"/>
    </source>
</evidence>
<dbReference type="Pfam" id="PF01297">
    <property type="entry name" value="ZnuA"/>
    <property type="match status" value="1"/>
</dbReference>
<dbReference type="Gene3D" id="3.40.50.1980">
    <property type="entry name" value="Nitrogenase molybdenum iron protein domain"/>
    <property type="match status" value="2"/>
</dbReference>
<dbReference type="InterPro" id="IPR006127">
    <property type="entry name" value="ZnuA-like"/>
</dbReference>
<dbReference type="EMBL" id="CABFVA020000004">
    <property type="protein sequence ID" value="VVM04521.1"/>
    <property type="molecule type" value="Genomic_DNA"/>
</dbReference>
<dbReference type="PRINTS" id="PR00691">
    <property type="entry name" value="ADHESINB"/>
</dbReference>
<evidence type="ECO:0000313" key="5">
    <source>
        <dbReference type="EMBL" id="VVM04521.1"/>
    </source>
</evidence>
<dbReference type="GO" id="GO:0030001">
    <property type="term" value="P:metal ion transport"/>
    <property type="evidence" value="ECO:0007669"/>
    <property type="project" value="InterPro"/>
</dbReference>
<gene>
    <name evidence="5" type="primary">mntA</name>
    <name evidence="5" type="ORF">MAMT_00151</name>
</gene>
<evidence type="ECO:0000256" key="2">
    <source>
        <dbReference type="ARBA" id="ARBA00022448"/>
    </source>
</evidence>
<dbReference type="GO" id="GO:0007155">
    <property type="term" value="P:cell adhesion"/>
    <property type="evidence" value="ECO:0007669"/>
    <property type="project" value="InterPro"/>
</dbReference>
<accession>A0A5E6M4M1</accession>
<reference evidence="5 6" key="1">
    <citation type="submission" date="2019-09" db="EMBL/GenBank/DDBJ databases">
        <authorList>
            <person name="Cremers G."/>
        </authorList>
    </citation>
    <scope>NUCLEOTIDE SEQUENCE [LARGE SCALE GENOMIC DNA]</scope>
    <source>
        <strain evidence="5">4A</strain>
    </source>
</reference>
<keyword evidence="5" id="KW-0449">Lipoprotein</keyword>
<comment type="similarity">
    <text evidence="1 4">Belongs to the bacterial solute-binding protein 9 family.</text>
</comment>
<name>A0A5E6M4M1_9BACT</name>
<keyword evidence="2 4" id="KW-0813">Transport</keyword>
<organism evidence="5 6">
    <name type="scientific">Methylacidimicrobium tartarophylax</name>
    <dbReference type="NCBI Taxonomy" id="1041768"/>
    <lineage>
        <taxon>Bacteria</taxon>
        <taxon>Pseudomonadati</taxon>
        <taxon>Verrucomicrobiota</taxon>
        <taxon>Methylacidimicrobium</taxon>
    </lineage>
</organism>
<sequence>MRNRYRILGAGFCVLLTWWAASSVGLADSLRPAHPFRVLTTIAPLYSFVKSIAGETVELANLLPQNADPHDYVLSPGDARRIAQADLIIRNGLGLEFFLEKALAEVDREKLLDASAGITPLPQWVSPGSPTGGSRAGEMPPNPHVWLDPVLAVVEVENIVRELCRRDTAKASNYRARGKLLVEELLRLDERYRHSLDPLPDKKMVSDHDAFAYLAERYGIQRVAILETRGHAGLSPKLVAWVLDSIVRNRVRALFSEVNHVSSELRSISRDSGVPIVLLDSMESGALRADLYERVAEANRQALVGAFQGDSSAHP</sequence>
<evidence type="ECO:0000256" key="4">
    <source>
        <dbReference type="RuleBase" id="RU003512"/>
    </source>
</evidence>
<dbReference type="AlphaFoldDB" id="A0A5E6M4M1"/>
<protein>
    <submittedName>
        <fullName evidence="5">Manganese-binding lipoprotein MntA</fullName>
    </submittedName>
</protein>
<keyword evidence="6" id="KW-1185">Reference proteome</keyword>
<dbReference type="InterPro" id="IPR006129">
    <property type="entry name" value="AdhesinB"/>
</dbReference>
<dbReference type="PANTHER" id="PTHR42953:SF3">
    <property type="entry name" value="HIGH-AFFINITY ZINC UPTAKE SYSTEM PROTEIN ZNUA"/>
    <property type="match status" value="1"/>
</dbReference>
<dbReference type="RefSeq" id="WP_142659034.1">
    <property type="nucleotide sequence ID" value="NZ_CABFVA020000004.1"/>
</dbReference>
<proteinExistence type="inferred from homology"/>
<dbReference type="PANTHER" id="PTHR42953">
    <property type="entry name" value="HIGH-AFFINITY ZINC UPTAKE SYSTEM PROTEIN ZNUA-RELATED"/>
    <property type="match status" value="1"/>
</dbReference>
<dbReference type="InterPro" id="IPR006128">
    <property type="entry name" value="Lipoprotein_PsaA-like"/>
</dbReference>
<evidence type="ECO:0000313" key="6">
    <source>
        <dbReference type="Proteomes" id="UP000334923"/>
    </source>
</evidence>
<keyword evidence="3" id="KW-0732">Signal</keyword>
<dbReference type="Proteomes" id="UP000334923">
    <property type="component" value="Unassembled WGS sequence"/>
</dbReference>
<evidence type="ECO:0000256" key="1">
    <source>
        <dbReference type="ARBA" id="ARBA00011028"/>
    </source>
</evidence>
<dbReference type="PRINTS" id="PR00690">
    <property type="entry name" value="ADHESNFAMILY"/>
</dbReference>
<dbReference type="SUPFAM" id="SSF53807">
    <property type="entry name" value="Helical backbone' metal receptor"/>
    <property type="match status" value="1"/>
</dbReference>
<dbReference type="InterPro" id="IPR050492">
    <property type="entry name" value="Bact_metal-bind_prot9"/>
</dbReference>
<dbReference type="GO" id="GO:0046872">
    <property type="term" value="F:metal ion binding"/>
    <property type="evidence" value="ECO:0007669"/>
    <property type="project" value="InterPro"/>
</dbReference>